<name>A0AAP4F8F7_9CORY</name>
<feature type="region of interest" description="Disordered" evidence="2">
    <location>
        <begin position="64"/>
        <end position="84"/>
    </location>
</feature>
<evidence type="ECO:0000313" key="5">
    <source>
        <dbReference type="Proteomes" id="UP001224412"/>
    </source>
</evidence>
<accession>A0AAP4F8F7</accession>
<evidence type="ECO:0000256" key="2">
    <source>
        <dbReference type="SAM" id="MobiDB-lite"/>
    </source>
</evidence>
<dbReference type="Pfam" id="PF01458">
    <property type="entry name" value="SUFBD_core"/>
    <property type="match status" value="1"/>
</dbReference>
<evidence type="ECO:0000259" key="3">
    <source>
        <dbReference type="Pfam" id="PF01458"/>
    </source>
</evidence>
<dbReference type="AlphaFoldDB" id="A0AAP4F8F7"/>
<sequence length="388" mass="41889">MVNSNEFNTTKAATKGDQFTSFNVDDFQVPSGRDEVWRYISLRSLRGLHDGTFSEAVEQNISVSEQGGVKSEKVAPDDSRLGRAGAPADRVAAQAWTSMPAGQVITIDGDKQYDDAVVITITGAGDDVTSFGATSVEIGNHAEVTVVLNYQGSGTHADNVEFVIGDGAHVNVVVDADWDDDAVHLSHQVASLGRDATLRHNAAIFGGEIVRMVPRVGFRAPGGDAELLGVYYASEGQYFENRLLMDHSQPSCRSNVMYKGAIQGAPGSSKPDARSCWVGDILIRSNAENTDTYEVNRNLLLTDGARADAIPNLEIETGEIAGAGHAATVGRFDDEQVYYLMSRGIPEGEARRLIIRGFFLEIINRIPVQNLREDLAKRVDDELASISA</sequence>
<dbReference type="RefSeq" id="WP_021353943.1">
    <property type="nucleotide sequence ID" value="NZ_JAQPSI010000006.1"/>
</dbReference>
<dbReference type="PANTHER" id="PTHR43575">
    <property type="entry name" value="PROTEIN ABCI7, CHLOROPLASTIC"/>
    <property type="match status" value="1"/>
</dbReference>
<gene>
    <name evidence="4" type="primary">sufD</name>
    <name evidence="4" type="ORF">QPX42_06780</name>
</gene>
<dbReference type="SUPFAM" id="SSF101960">
    <property type="entry name" value="Stabilizer of iron transporter SufD"/>
    <property type="match status" value="1"/>
</dbReference>
<protein>
    <submittedName>
        <fullName evidence="4">Fe-S cluster assembly protein SufD</fullName>
    </submittedName>
</protein>
<dbReference type="GeneID" id="42781667"/>
<dbReference type="EMBL" id="JASNVH010000009">
    <property type="protein sequence ID" value="MDK4307242.1"/>
    <property type="molecule type" value="Genomic_DNA"/>
</dbReference>
<dbReference type="InterPro" id="IPR000825">
    <property type="entry name" value="SUF_FeS_clus_asmbl_SufBD_core"/>
</dbReference>
<feature type="domain" description="SUF system FeS cluster assembly SufBD core" evidence="3">
    <location>
        <begin position="125"/>
        <end position="358"/>
    </location>
</feature>
<comment type="similarity">
    <text evidence="1">Belongs to the iron-sulfur cluster assembly SufBD family.</text>
</comment>
<organism evidence="4 5">
    <name type="scientific">Corynebacterium pseudodiphtheriticum</name>
    <dbReference type="NCBI Taxonomy" id="37637"/>
    <lineage>
        <taxon>Bacteria</taxon>
        <taxon>Bacillati</taxon>
        <taxon>Actinomycetota</taxon>
        <taxon>Actinomycetes</taxon>
        <taxon>Mycobacteriales</taxon>
        <taxon>Corynebacteriaceae</taxon>
        <taxon>Corynebacterium</taxon>
    </lineage>
</organism>
<reference evidence="4" key="1">
    <citation type="submission" date="2023-05" db="EMBL/GenBank/DDBJ databases">
        <title>Metabolic capabilities are highly conserved among human nasal-associated Corynebacterium species in pangenomic analyses.</title>
        <authorList>
            <person name="Tran T.H."/>
            <person name="Roberts A.Q."/>
            <person name="Escapa I.F."/>
            <person name="Gao W."/>
            <person name="Conlan S."/>
            <person name="Kong H."/>
            <person name="Segre J.A."/>
            <person name="Kelly M.S."/>
            <person name="Lemon K.P."/>
        </authorList>
    </citation>
    <scope>NUCLEOTIDE SEQUENCE</scope>
    <source>
        <strain evidence="4">KPL2773</strain>
    </source>
</reference>
<dbReference type="InterPro" id="IPR011542">
    <property type="entry name" value="SUF_FeS_clus_asmbl_SufD"/>
</dbReference>
<dbReference type="GO" id="GO:0016226">
    <property type="term" value="P:iron-sulfur cluster assembly"/>
    <property type="evidence" value="ECO:0007669"/>
    <property type="project" value="InterPro"/>
</dbReference>
<dbReference type="InterPro" id="IPR055346">
    <property type="entry name" value="Fe-S_cluster_assembly_SufBD"/>
</dbReference>
<dbReference type="NCBIfam" id="TIGR01981">
    <property type="entry name" value="sufD"/>
    <property type="match status" value="1"/>
</dbReference>
<dbReference type="Proteomes" id="UP001224412">
    <property type="component" value="Unassembled WGS sequence"/>
</dbReference>
<feature type="compositionally biased region" description="Basic and acidic residues" evidence="2">
    <location>
        <begin position="70"/>
        <end position="81"/>
    </location>
</feature>
<dbReference type="PANTHER" id="PTHR43575:SF1">
    <property type="entry name" value="PROTEIN ABCI7, CHLOROPLASTIC"/>
    <property type="match status" value="1"/>
</dbReference>
<dbReference type="InterPro" id="IPR037284">
    <property type="entry name" value="SUF_FeS_clus_asmbl_SufBD_sf"/>
</dbReference>
<evidence type="ECO:0000256" key="1">
    <source>
        <dbReference type="ARBA" id="ARBA00043967"/>
    </source>
</evidence>
<evidence type="ECO:0000313" key="4">
    <source>
        <dbReference type="EMBL" id="MDK4307242.1"/>
    </source>
</evidence>
<comment type="caution">
    <text evidence="4">The sequence shown here is derived from an EMBL/GenBank/DDBJ whole genome shotgun (WGS) entry which is preliminary data.</text>
</comment>
<proteinExistence type="inferred from homology"/>